<dbReference type="KEGG" id="nja:NSJP_3832"/>
<dbReference type="EMBL" id="LT828648">
    <property type="protein sequence ID" value="SLM49999.1"/>
    <property type="molecule type" value="Genomic_DNA"/>
</dbReference>
<dbReference type="STRING" id="1325564.NSJP_3832"/>
<protein>
    <submittedName>
        <fullName evidence="2">Uncharacterized protein</fullName>
    </submittedName>
</protein>
<dbReference type="OrthoDB" id="9804014at2"/>
<dbReference type="AlphaFoldDB" id="A0A1W1IAS7"/>
<evidence type="ECO:0000313" key="3">
    <source>
        <dbReference type="Proteomes" id="UP000192042"/>
    </source>
</evidence>
<keyword evidence="3" id="KW-1185">Reference proteome</keyword>
<accession>A0A1W1IAS7</accession>
<reference evidence="2 3" key="1">
    <citation type="submission" date="2017-03" db="EMBL/GenBank/DDBJ databases">
        <authorList>
            <person name="Afonso C.L."/>
            <person name="Miller P.J."/>
            <person name="Scott M.A."/>
            <person name="Spackman E."/>
            <person name="Goraichik I."/>
            <person name="Dimitrov K.M."/>
            <person name="Suarez D.L."/>
            <person name="Swayne D.E."/>
        </authorList>
    </citation>
    <scope>NUCLEOTIDE SEQUENCE [LARGE SCALE GENOMIC DNA]</scope>
    <source>
        <strain evidence="2">Genome sequencing of Nitrospira japonica strain NJ11</strain>
    </source>
</reference>
<organism evidence="2 3">
    <name type="scientific">Nitrospira japonica</name>
    <dbReference type="NCBI Taxonomy" id="1325564"/>
    <lineage>
        <taxon>Bacteria</taxon>
        <taxon>Pseudomonadati</taxon>
        <taxon>Nitrospirota</taxon>
        <taxon>Nitrospiria</taxon>
        <taxon>Nitrospirales</taxon>
        <taxon>Nitrospiraceae</taxon>
        <taxon>Nitrospira</taxon>
    </lineage>
</organism>
<gene>
    <name evidence="2" type="ORF">NSJP_3832</name>
</gene>
<dbReference type="Proteomes" id="UP000192042">
    <property type="component" value="Chromosome I"/>
</dbReference>
<proteinExistence type="predicted"/>
<evidence type="ECO:0000256" key="1">
    <source>
        <dbReference type="SAM" id="MobiDB-lite"/>
    </source>
</evidence>
<feature type="region of interest" description="Disordered" evidence="1">
    <location>
        <begin position="92"/>
        <end position="113"/>
    </location>
</feature>
<name>A0A1W1IAS7_9BACT</name>
<sequence length="113" mass="13156">MLGTDIRGIMAEEEEVQRRRQALKSLLSMRSKQLRESLDQRIKRARTGGDWIQLSKEECATLHRQEKAHLKSQLEQLQHEDDRTRGKLTALKRAKARAQRIRAAEAASGRKRR</sequence>
<dbReference type="RefSeq" id="WP_080888163.1">
    <property type="nucleotide sequence ID" value="NZ_LT828648.1"/>
</dbReference>
<evidence type="ECO:0000313" key="2">
    <source>
        <dbReference type="EMBL" id="SLM49999.1"/>
    </source>
</evidence>